<evidence type="ECO:0000259" key="1">
    <source>
        <dbReference type="Pfam" id="PF13157"/>
    </source>
</evidence>
<dbReference type="Pfam" id="PF13157">
    <property type="entry name" value="Enas"/>
    <property type="match status" value="1"/>
</dbReference>
<protein>
    <recommendedName>
        <fullName evidence="1">Endospore appendages core domain-containing protein</fullName>
    </recommendedName>
</protein>
<dbReference type="Proteomes" id="UP000621560">
    <property type="component" value="Unassembled WGS sequence"/>
</dbReference>
<feature type="domain" description="Endospore appendages core" evidence="1">
    <location>
        <begin position="33"/>
        <end position="132"/>
    </location>
</feature>
<dbReference type="InterPro" id="IPR025055">
    <property type="entry name" value="Ena_core"/>
</dbReference>
<dbReference type="RefSeq" id="WP_190915276.1">
    <property type="nucleotide sequence ID" value="NZ_JACXIZ010000011.1"/>
</dbReference>
<evidence type="ECO:0000313" key="2">
    <source>
        <dbReference type="EMBL" id="MBD2844522.1"/>
    </source>
</evidence>
<organism evidence="2 3">
    <name type="scientific">Paenibacillus sabuli</name>
    <dbReference type="NCBI Taxonomy" id="2772509"/>
    <lineage>
        <taxon>Bacteria</taxon>
        <taxon>Bacillati</taxon>
        <taxon>Bacillota</taxon>
        <taxon>Bacilli</taxon>
        <taxon>Bacillales</taxon>
        <taxon>Paenibacillaceae</taxon>
        <taxon>Paenibacillus</taxon>
    </lineage>
</organism>
<dbReference type="AlphaFoldDB" id="A0A927BQR1"/>
<proteinExistence type="predicted"/>
<reference evidence="2" key="1">
    <citation type="submission" date="2020-09" db="EMBL/GenBank/DDBJ databases">
        <title>A novel bacterium of genus Paenibacillus, isolated from South China Sea.</title>
        <authorList>
            <person name="Huang H."/>
            <person name="Mo K."/>
            <person name="Hu Y."/>
        </authorList>
    </citation>
    <scope>NUCLEOTIDE SEQUENCE</scope>
    <source>
        <strain evidence="2">IB182496</strain>
    </source>
</reference>
<keyword evidence="3" id="KW-1185">Reference proteome</keyword>
<dbReference type="EMBL" id="JACXIZ010000011">
    <property type="protein sequence ID" value="MBD2844522.1"/>
    <property type="molecule type" value="Genomic_DNA"/>
</dbReference>
<evidence type="ECO:0000313" key="3">
    <source>
        <dbReference type="Proteomes" id="UP000621560"/>
    </source>
</evidence>
<gene>
    <name evidence="2" type="ORF">IDH44_04910</name>
</gene>
<name>A0A927BQR1_9BACL</name>
<accession>A0A927BQR1</accession>
<comment type="caution">
    <text evidence="2">The sequence shown here is derived from an EMBL/GenBank/DDBJ whole genome shotgun (WGS) entry which is preliminary data.</text>
</comment>
<sequence>MNKRAKRCGNRRIMSLPRPFPVVVRCAPAHSVRERCYATDEAQGRIFQPCDGTETIYYRAAIPPDAALVLVGNDSACSMQIELVMADGSLLTGTVNQGQQISYDVQGLQVLRIRCTGEGGIGRGTYQIQLRREL</sequence>